<evidence type="ECO:0000313" key="2">
    <source>
        <dbReference type="Proteomes" id="UP000239757"/>
    </source>
</evidence>
<dbReference type="AlphaFoldDB" id="A0A2P5WH94"/>
<protein>
    <submittedName>
        <fullName evidence="1">Uncharacterized protein</fullName>
    </submittedName>
</protein>
<reference evidence="1 2" key="1">
    <citation type="submission" date="2015-01" db="EMBL/GenBank/DDBJ databases">
        <title>Genome of allotetraploid Gossypium barbadense reveals genomic plasticity and fiber elongation in cotton evolution.</title>
        <authorList>
            <person name="Chen X."/>
            <person name="Liu X."/>
            <person name="Zhao B."/>
            <person name="Zheng H."/>
            <person name="Hu Y."/>
            <person name="Lu G."/>
            <person name="Yang C."/>
            <person name="Chen J."/>
            <person name="Shan C."/>
            <person name="Zhang L."/>
            <person name="Zhou Y."/>
            <person name="Wang L."/>
            <person name="Guo W."/>
            <person name="Bai Y."/>
            <person name="Ruan J."/>
            <person name="Shangguan X."/>
            <person name="Mao Y."/>
            <person name="Jiang J."/>
            <person name="Zhu Y."/>
            <person name="Lei J."/>
            <person name="Kang H."/>
            <person name="Chen S."/>
            <person name="He X."/>
            <person name="Wang R."/>
            <person name="Wang Y."/>
            <person name="Chen J."/>
            <person name="Wang L."/>
            <person name="Yu S."/>
            <person name="Wang B."/>
            <person name="Wei J."/>
            <person name="Song S."/>
            <person name="Lu X."/>
            <person name="Gao Z."/>
            <person name="Gu W."/>
            <person name="Deng X."/>
            <person name="Ma D."/>
            <person name="Wang S."/>
            <person name="Liang W."/>
            <person name="Fang L."/>
            <person name="Cai C."/>
            <person name="Zhu X."/>
            <person name="Zhou B."/>
            <person name="Zhang Y."/>
            <person name="Chen Z."/>
            <person name="Xu S."/>
            <person name="Zhu R."/>
            <person name="Wang S."/>
            <person name="Zhang T."/>
            <person name="Zhao G."/>
        </authorList>
    </citation>
    <scope>NUCLEOTIDE SEQUENCE [LARGE SCALE GENOMIC DNA]</scope>
    <source>
        <strain evidence="2">cv. Xinhai21</strain>
        <tissue evidence="1">Leaf</tissue>
    </source>
</reference>
<evidence type="ECO:0000313" key="1">
    <source>
        <dbReference type="EMBL" id="PPR90457.1"/>
    </source>
</evidence>
<proteinExistence type="predicted"/>
<dbReference type="EMBL" id="KZ667619">
    <property type="protein sequence ID" value="PPR90457.1"/>
    <property type="molecule type" value="Genomic_DNA"/>
</dbReference>
<dbReference type="Proteomes" id="UP000239757">
    <property type="component" value="Unassembled WGS sequence"/>
</dbReference>
<accession>A0A2P5WH94</accession>
<gene>
    <name evidence="1" type="ORF">GOBAR_AA30215</name>
</gene>
<name>A0A2P5WH94_GOSBA</name>
<organism evidence="1 2">
    <name type="scientific">Gossypium barbadense</name>
    <name type="common">Sea Island cotton</name>
    <name type="synonym">Hibiscus barbadensis</name>
    <dbReference type="NCBI Taxonomy" id="3634"/>
    <lineage>
        <taxon>Eukaryota</taxon>
        <taxon>Viridiplantae</taxon>
        <taxon>Streptophyta</taxon>
        <taxon>Embryophyta</taxon>
        <taxon>Tracheophyta</taxon>
        <taxon>Spermatophyta</taxon>
        <taxon>Magnoliopsida</taxon>
        <taxon>eudicotyledons</taxon>
        <taxon>Gunneridae</taxon>
        <taxon>Pentapetalae</taxon>
        <taxon>rosids</taxon>
        <taxon>malvids</taxon>
        <taxon>Malvales</taxon>
        <taxon>Malvaceae</taxon>
        <taxon>Malvoideae</taxon>
        <taxon>Gossypium</taxon>
    </lineage>
</organism>
<sequence length="116" mass="13060">MDLPMGYDRSLTILKSTLHMPFVVILLDGDGSIQYNINRRQSDGMEDALISHLRRLCLRDWLVTVKYASRTANKTADARARRVAPDTWTAQLFGVPPGDVLQSVEPDRAYGLLSKK</sequence>